<evidence type="ECO:0000313" key="5">
    <source>
        <dbReference type="EMBL" id="NKE72151.1"/>
    </source>
</evidence>
<feature type="binding site" evidence="4">
    <location>
        <position position="6"/>
    </location>
    <ligand>
        <name>a divalent metal cation</name>
        <dbReference type="ChEBI" id="CHEBI:60240"/>
        <label>1</label>
    </ligand>
</feature>
<dbReference type="Gene3D" id="3.20.20.140">
    <property type="entry name" value="Metal-dependent hydrolases"/>
    <property type="match status" value="1"/>
</dbReference>
<proteinExistence type="inferred from homology"/>
<reference evidence="5 6" key="1">
    <citation type="journal article" date="2020" name="Nature">
        <title>Bacterial chemolithoautotrophy via manganese oxidation.</title>
        <authorList>
            <person name="Yu H."/>
            <person name="Leadbetter J.R."/>
        </authorList>
    </citation>
    <scope>NUCLEOTIDE SEQUENCE [LARGE SCALE GENOMIC DNA]</scope>
    <source>
        <strain evidence="5 6">Mn-1</strain>
    </source>
</reference>
<dbReference type="FunFam" id="3.20.20.140:FF:000005">
    <property type="entry name" value="TatD family hydrolase"/>
    <property type="match status" value="1"/>
</dbReference>
<evidence type="ECO:0000256" key="4">
    <source>
        <dbReference type="PIRSR" id="PIRSR005902-1"/>
    </source>
</evidence>
<dbReference type="NCBIfam" id="TIGR00010">
    <property type="entry name" value="YchF/TatD family DNA exonuclease"/>
    <property type="match status" value="1"/>
</dbReference>
<keyword evidence="2 4" id="KW-0479">Metal-binding</keyword>
<dbReference type="InterPro" id="IPR032466">
    <property type="entry name" value="Metal_Hydrolase"/>
</dbReference>
<dbReference type="PROSITE" id="PS01090">
    <property type="entry name" value="TATD_2"/>
    <property type="match status" value="1"/>
</dbReference>
<dbReference type="RefSeq" id="WP_168061556.1">
    <property type="nucleotide sequence ID" value="NZ_VTOW01000003.1"/>
</dbReference>
<dbReference type="GO" id="GO:0005829">
    <property type="term" value="C:cytosol"/>
    <property type="evidence" value="ECO:0007669"/>
    <property type="project" value="TreeGrafter"/>
</dbReference>
<dbReference type="CDD" id="cd01310">
    <property type="entry name" value="TatD_DNAse"/>
    <property type="match status" value="1"/>
</dbReference>
<dbReference type="Pfam" id="PF01026">
    <property type="entry name" value="TatD_DNase"/>
    <property type="match status" value="1"/>
</dbReference>
<evidence type="ECO:0000313" key="6">
    <source>
        <dbReference type="Proteomes" id="UP000534783"/>
    </source>
</evidence>
<dbReference type="SUPFAM" id="SSF51556">
    <property type="entry name" value="Metallo-dependent hydrolases"/>
    <property type="match status" value="1"/>
</dbReference>
<dbReference type="GO" id="GO:0046872">
    <property type="term" value="F:metal ion binding"/>
    <property type="evidence" value="ECO:0007669"/>
    <property type="project" value="UniProtKB-KW"/>
</dbReference>
<dbReference type="PANTHER" id="PTHR46124">
    <property type="entry name" value="D-AMINOACYL-TRNA DEACYLASE"/>
    <property type="match status" value="1"/>
</dbReference>
<dbReference type="InterPro" id="IPR015991">
    <property type="entry name" value="TatD/YcfH-like"/>
</dbReference>
<comment type="caution">
    <text evidence="5">The sequence shown here is derived from an EMBL/GenBank/DDBJ whole genome shotgun (WGS) entry which is preliminary data.</text>
</comment>
<feature type="binding site" evidence="4">
    <location>
        <position position="8"/>
    </location>
    <ligand>
        <name>a divalent metal cation</name>
        <dbReference type="ChEBI" id="CHEBI:60240"/>
        <label>1</label>
    </ligand>
</feature>
<evidence type="ECO:0000256" key="3">
    <source>
        <dbReference type="ARBA" id="ARBA00022801"/>
    </source>
</evidence>
<keyword evidence="6" id="KW-1185">Reference proteome</keyword>
<evidence type="ECO:0000256" key="2">
    <source>
        <dbReference type="ARBA" id="ARBA00022723"/>
    </source>
</evidence>
<dbReference type="EMBL" id="VTOW01000003">
    <property type="protein sequence ID" value="NKE72151.1"/>
    <property type="molecule type" value="Genomic_DNA"/>
</dbReference>
<dbReference type="PANTHER" id="PTHR46124:SF2">
    <property type="entry name" value="D-AMINOACYL-TRNA DEACYLASE"/>
    <property type="match status" value="1"/>
</dbReference>
<dbReference type="InterPro" id="IPR018228">
    <property type="entry name" value="DNase_TatD-rel_CS"/>
</dbReference>
<comment type="similarity">
    <text evidence="1">Belongs to the metallo-dependent hydrolases superfamily. TatD-type hydrolase family.</text>
</comment>
<accession>A0A7X6DRP3</accession>
<dbReference type="Proteomes" id="UP000534783">
    <property type="component" value="Unassembled WGS sequence"/>
</dbReference>
<organism evidence="5 6">
    <name type="scientific">Candidatus Manganitrophus noduliformans</name>
    <dbReference type="NCBI Taxonomy" id="2606439"/>
    <lineage>
        <taxon>Bacteria</taxon>
        <taxon>Pseudomonadati</taxon>
        <taxon>Nitrospirota</taxon>
        <taxon>Nitrospiria</taxon>
        <taxon>Candidatus Troglogloeales</taxon>
        <taxon>Candidatus Manganitrophaceae</taxon>
        <taxon>Candidatus Manganitrophus</taxon>
    </lineage>
</organism>
<dbReference type="PIRSF" id="PIRSF005902">
    <property type="entry name" value="DNase_TatD"/>
    <property type="match status" value="1"/>
</dbReference>
<feature type="binding site" evidence="4">
    <location>
        <position position="92"/>
    </location>
    <ligand>
        <name>a divalent metal cation</name>
        <dbReference type="ChEBI" id="CHEBI:60240"/>
        <label>1</label>
    </ligand>
</feature>
<feature type="binding site" evidence="4">
    <location>
        <position position="157"/>
    </location>
    <ligand>
        <name>a divalent metal cation</name>
        <dbReference type="ChEBI" id="CHEBI:60240"/>
        <label>2</label>
    </ligand>
</feature>
<sequence>MLIDTHTHIADPEFDADRAAVIERALAAGVRKMVLIGTDLASSQRAVTLAAQYPFFWATVGLHPHEAKSLDRDLLQALEKLAEHPKVVGLGETGLDFHYNYSSPEEQRRAFIEQIGLAKRKRLPLVIHTREAWDETFQILEEEGGRSHAAEVGGVFHCFTGDGAVAEKAVQFGFYLSFSGIMTFPKAIPLQEAAAVVDLSRLLIETDAPYLAPQGYRGKRNEPAFVRAVAEKIAQIRNTPFEKIAETTSANAERLFTLS</sequence>
<name>A0A7X6DRP3_9BACT</name>
<keyword evidence="3" id="KW-0378">Hydrolase</keyword>
<feature type="binding site" evidence="4">
    <location>
        <position position="128"/>
    </location>
    <ligand>
        <name>a divalent metal cation</name>
        <dbReference type="ChEBI" id="CHEBI:60240"/>
        <label>2</label>
    </ligand>
</feature>
<dbReference type="GO" id="GO:0004536">
    <property type="term" value="F:DNA nuclease activity"/>
    <property type="evidence" value="ECO:0007669"/>
    <property type="project" value="InterPro"/>
</dbReference>
<dbReference type="GO" id="GO:0016788">
    <property type="term" value="F:hydrolase activity, acting on ester bonds"/>
    <property type="evidence" value="ECO:0007669"/>
    <property type="project" value="InterPro"/>
</dbReference>
<gene>
    <name evidence="5" type="ORF">MNODULE_15485</name>
</gene>
<protein>
    <submittedName>
        <fullName evidence="5">TatD family deoxyribonuclease</fullName>
    </submittedName>
</protein>
<feature type="binding site" evidence="4">
    <location>
        <position position="207"/>
    </location>
    <ligand>
        <name>a divalent metal cation</name>
        <dbReference type="ChEBI" id="CHEBI:60240"/>
        <label>1</label>
    </ligand>
</feature>
<dbReference type="PROSITE" id="PS01091">
    <property type="entry name" value="TATD_3"/>
    <property type="match status" value="1"/>
</dbReference>
<dbReference type="AlphaFoldDB" id="A0A7X6DRP3"/>
<evidence type="ECO:0000256" key="1">
    <source>
        <dbReference type="ARBA" id="ARBA00009275"/>
    </source>
</evidence>
<dbReference type="InterPro" id="IPR001130">
    <property type="entry name" value="TatD-like"/>
</dbReference>